<reference evidence="1 2" key="1">
    <citation type="submission" date="2019-02" db="EMBL/GenBank/DDBJ databases">
        <title>Deep-cultivation of Planctomycetes and their phenomic and genomic characterization uncovers novel biology.</title>
        <authorList>
            <person name="Wiegand S."/>
            <person name="Jogler M."/>
            <person name="Boedeker C."/>
            <person name="Pinto D."/>
            <person name="Vollmers J."/>
            <person name="Rivas-Marin E."/>
            <person name="Kohn T."/>
            <person name="Peeters S.H."/>
            <person name="Heuer A."/>
            <person name="Rast P."/>
            <person name="Oberbeckmann S."/>
            <person name="Bunk B."/>
            <person name="Jeske O."/>
            <person name="Meyerdierks A."/>
            <person name="Storesund J.E."/>
            <person name="Kallscheuer N."/>
            <person name="Luecker S."/>
            <person name="Lage O.M."/>
            <person name="Pohl T."/>
            <person name="Merkel B.J."/>
            <person name="Hornburger P."/>
            <person name="Mueller R.-W."/>
            <person name="Bruemmer F."/>
            <person name="Labrenz M."/>
            <person name="Spormann A.M."/>
            <person name="Op den Camp H."/>
            <person name="Overmann J."/>
            <person name="Amann R."/>
            <person name="Jetten M.S.M."/>
            <person name="Mascher T."/>
            <person name="Medema M.H."/>
            <person name="Devos D.P."/>
            <person name="Kaster A.-K."/>
            <person name="Ovreas L."/>
            <person name="Rohde M."/>
            <person name="Galperin M.Y."/>
            <person name="Jogler C."/>
        </authorList>
    </citation>
    <scope>NUCLEOTIDE SEQUENCE [LARGE SCALE GENOMIC DNA]</scope>
    <source>
        <strain evidence="1 2">Pla175</strain>
    </source>
</reference>
<dbReference type="OrthoDB" id="213201at2"/>
<dbReference type="EMBL" id="CP036291">
    <property type="protein sequence ID" value="QDU86944.1"/>
    <property type="molecule type" value="Genomic_DNA"/>
</dbReference>
<keyword evidence="2" id="KW-1185">Reference proteome</keyword>
<organism evidence="1 2">
    <name type="scientific">Pirellulimonas nuda</name>
    <dbReference type="NCBI Taxonomy" id="2528009"/>
    <lineage>
        <taxon>Bacteria</taxon>
        <taxon>Pseudomonadati</taxon>
        <taxon>Planctomycetota</taxon>
        <taxon>Planctomycetia</taxon>
        <taxon>Pirellulales</taxon>
        <taxon>Lacipirellulaceae</taxon>
        <taxon>Pirellulimonas</taxon>
    </lineage>
</organism>
<evidence type="ECO:0000313" key="2">
    <source>
        <dbReference type="Proteomes" id="UP000317429"/>
    </source>
</evidence>
<sequence length="157" mass="16125">MPNTMRWRYGDTNPVMLAVDAGTVIEIGDLVYQETDDARPAGALADLGSEALNQEGLHDKFVGVAMQASPAGEAGQVRVATSGVFEFDCASGTFEVGALIGARENTAGNALLNQTVKSAAALSSALGRCARRVNPSGTRVLVQIESTVMSGGPQAAA</sequence>
<dbReference type="KEGG" id="pnd:Pla175_02980"/>
<protein>
    <submittedName>
        <fullName evidence="1">Uncharacterized protein</fullName>
    </submittedName>
</protein>
<accession>A0A518D647</accession>
<dbReference type="AlphaFoldDB" id="A0A518D647"/>
<gene>
    <name evidence="1" type="ORF">Pla175_02980</name>
</gene>
<name>A0A518D647_9BACT</name>
<dbReference type="RefSeq" id="WP_145280635.1">
    <property type="nucleotide sequence ID" value="NZ_CP036291.1"/>
</dbReference>
<dbReference type="Proteomes" id="UP000317429">
    <property type="component" value="Chromosome"/>
</dbReference>
<evidence type="ECO:0000313" key="1">
    <source>
        <dbReference type="EMBL" id="QDU86944.1"/>
    </source>
</evidence>
<proteinExistence type="predicted"/>